<name>A0ABQ5QM26_9ACTN</name>
<protein>
    <recommendedName>
        <fullName evidence="4">Secreted protein</fullName>
    </recommendedName>
</protein>
<evidence type="ECO:0000313" key="3">
    <source>
        <dbReference type="Proteomes" id="UP001144280"/>
    </source>
</evidence>
<dbReference type="RefSeq" id="WP_281892268.1">
    <property type="nucleotide sequence ID" value="NZ_BSDI01000002.1"/>
</dbReference>
<gene>
    <name evidence="2" type="ORF">Pa4123_05690</name>
</gene>
<reference evidence="2" key="1">
    <citation type="submission" date="2022-12" db="EMBL/GenBank/DDBJ databases">
        <title>New Phytohabitans aurantiacus sp. RD004123 nov., an actinomycete isolated from soil.</title>
        <authorList>
            <person name="Triningsih D.W."/>
            <person name="Harunari E."/>
            <person name="Igarashi Y."/>
        </authorList>
    </citation>
    <scope>NUCLEOTIDE SEQUENCE</scope>
    <source>
        <strain evidence="2">RD004123</strain>
    </source>
</reference>
<evidence type="ECO:0000313" key="2">
    <source>
        <dbReference type="EMBL" id="GLH95297.1"/>
    </source>
</evidence>
<evidence type="ECO:0000256" key="1">
    <source>
        <dbReference type="SAM" id="SignalP"/>
    </source>
</evidence>
<sequence length="213" mass="22725">MNKPLQLALAGLTLVTSLAGVVATDAAPARAVGFEGTTVTVPSGNTQTLGKSVTVVASTTYAIDNTGFYLQLYAMDTGERLCASDGSPGVAPQCTATVWNTKTSAHTRKFVAYVTWLVDRIPASDVILSSSRPTWITWSNLGYTIRQERWFEHVIAVTNKPIDGFAIIEIHHAVTEQLLTYCLSGSTCVVKTAEPTVAFVVPWDIAASSNTLG</sequence>
<keyword evidence="1" id="KW-0732">Signal</keyword>
<accession>A0ABQ5QM26</accession>
<comment type="caution">
    <text evidence="2">The sequence shown here is derived from an EMBL/GenBank/DDBJ whole genome shotgun (WGS) entry which is preliminary data.</text>
</comment>
<organism evidence="2 3">
    <name type="scientific">Phytohabitans aurantiacus</name>
    <dbReference type="NCBI Taxonomy" id="3016789"/>
    <lineage>
        <taxon>Bacteria</taxon>
        <taxon>Bacillati</taxon>
        <taxon>Actinomycetota</taxon>
        <taxon>Actinomycetes</taxon>
        <taxon>Micromonosporales</taxon>
        <taxon>Micromonosporaceae</taxon>
    </lineage>
</organism>
<feature type="chain" id="PRO_5047282798" description="Secreted protein" evidence="1">
    <location>
        <begin position="20"/>
        <end position="213"/>
    </location>
</feature>
<keyword evidence="3" id="KW-1185">Reference proteome</keyword>
<dbReference type="EMBL" id="BSDI01000002">
    <property type="protein sequence ID" value="GLH95297.1"/>
    <property type="molecule type" value="Genomic_DNA"/>
</dbReference>
<evidence type="ECO:0008006" key="4">
    <source>
        <dbReference type="Google" id="ProtNLM"/>
    </source>
</evidence>
<proteinExistence type="predicted"/>
<feature type="signal peptide" evidence="1">
    <location>
        <begin position="1"/>
        <end position="19"/>
    </location>
</feature>
<dbReference type="Proteomes" id="UP001144280">
    <property type="component" value="Unassembled WGS sequence"/>
</dbReference>